<evidence type="ECO:0000256" key="1">
    <source>
        <dbReference type="ARBA" id="ARBA00012528"/>
    </source>
</evidence>
<dbReference type="NCBIfam" id="TIGR00254">
    <property type="entry name" value="GGDEF"/>
    <property type="match status" value="1"/>
</dbReference>
<dbReference type="SUPFAM" id="SSF55785">
    <property type="entry name" value="PYP-like sensor domain (PAS domain)"/>
    <property type="match status" value="1"/>
</dbReference>
<evidence type="ECO:0000313" key="6">
    <source>
        <dbReference type="EMBL" id="MBO0663013.1"/>
    </source>
</evidence>
<dbReference type="InterPro" id="IPR000160">
    <property type="entry name" value="GGDEF_dom"/>
</dbReference>
<dbReference type="GO" id="GO:1902201">
    <property type="term" value="P:negative regulation of bacterial-type flagellum-dependent cell motility"/>
    <property type="evidence" value="ECO:0007669"/>
    <property type="project" value="TreeGrafter"/>
</dbReference>
<dbReference type="NCBIfam" id="TIGR00229">
    <property type="entry name" value="sensory_box"/>
    <property type="match status" value="1"/>
</dbReference>
<dbReference type="PROSITE" id="PS50112">
    <property type="entry name" value="PAS"/>
    <property type="match status" value="1"/>
</dbReference>
<feature type="domain" description="GGDEF" evidence="5">
    <location>
        <begin position="180"/>
        <end position="318"/>
    </location>
</feature>
<dbReference type="Pfam" id="PF00989">
    <property type="entry name" value="PAS"/>
    <property type="match status" value="1"/>
</dbReference>
<reference evidence="6" key="1">
    <citation type="submission" date="2021-03" db="EMBL/GenBank/DDBJ databases">
        <title>Whole genome sequence of Jiella sp. CQZ9-1.</title>
        <authorList>
            <person name="Tuo L."/>
        </authorList>
    </citation>
    <scope>NUCLEOTIDE SEQUENCE</scope>
    <source>
        <strain evidence="6">CQZ9-1</strain>
    </source>
</reference>
<dbReference type="Proteomes" id="UP000664122">
    <property type="component" value="Unassembled WGS sequence"/>
</dbReference>
<protein>
    <recommendedName>
        <fullName evidence="1">diguanylate cyclase</fullName>
        <ecNumber evidence="1">2.7.7.65</ecNumber>
    </recommendedName>
</protein>
<dbReference type="GO" id="GO:0005886">
    <property type="term" value="C:plasma membrane"/>
    <property type="evidence" value="ECO:0007669"/>
    <property type="project" value="TreeGrafter"/>
</dbReference>
<proteinExistence type="predicted"/>
<dbReference type="EMBL" id="JAFMPP010000008">
    <property type="protein sequence ID" value="MBO0663013.1"/>
    <property type="molecule type" value="Genomic_DNA"/>
</dbReference>
<dbReference type="GO" id="GO:0043709">
    <property type="term" value="P:cell adhesion involved in single-species biofilm formation"/>
    <property type="evidence" value="ECO:0007669"/>
    <property type="project" value="TreeGrafter"/>
</dbReference>
<dbReference type="SUPFAM" id="SSF55073">
    <property type="entry name" value="Nucleotide cyclase"/>
    <property type="match status" value="1"/>
</dbReference>
<dbReference type="InterPro" id="IPR035965">
    <property type="entry name" value="PAS-like_dom_sf"/>
</dbReference>
<dbReference type="SMART" id="SM00091">
    <property type="entry name" value="PAS"/>
    <property type="match status" value="1"/>
</dbReference>
<dbReference type="EC" id="2.7.7.65" evidence="1"/>
<gene>
    <name evidence="6" type="ORF">J1C48_10525</name>
</gene>
<feature type="domain" description="PAC" evidence="4">
    <location>
        <begin position="95"/>
        <end position="148"/>
    </location>
</feature>
<organism evidence="6 7">
    <name type="scientific">Jiella flava</name>
    <dbReference type="NCBI Taxonomy" id="2816857"/>
    <lineage>
        <taxon>Bacteria</taxon>
        <taxon>Pseudomonadati</taxon>
        <taxon>Pseudomonadota</taxon>
        <taxon>Alphaproteobacteria</taxon>
        <taxon>Hyphomicrobiales</taxon>
        <taxon>Aurantimonadaceae</taxon>
        <taxon>Jiella</taxon>
    </lineage>
</organism>
<dbReference type="PANTHER" id="PTHR45138">
    <property type="entry name" value="REGULATORY COMPONENTS OF SENSORY TRANSDUCTION SYSTEM"/>
    <property type="match status" value="1"/>
</dbReference>
<evidence type="ECO:0000259" key="4">
    <source>
        <dbReference type="PROSITE" id="PS50113"/>
    </source>
</evidence>
<dbReference type="FunFam" id="3.30.70.270:FF:000001">
    <property type="entry name" value="Diguanylate cyclase domain protein"/>
    <property type="match status" value="1"/>
</dbReference>
<dbReference type="PANTHER" id="PTHR45138:SF9">
    <property type="entry name" value="DIGUANYLATE CYCLASE DGCM-RELATED"/>
    <property type="match status" value="1"/>
</dbReference>
<evidence type="ECO:0000256" key="2">
    <source>
        <dbReference type="ARBA" id="ARBA00034247"/>
    </source>
</evidence>
<dbReference type="InterPro" id="IPR050469">
    <property type="entry name" value="Diguanylate_Cyclase"/>
</dbReference>
<evidence type="ECO:0000313" key="7">
    <source>
        <dbReference type="Proteomes" id="UP000664122"/>
    </source>
</evidence>
<dbReference type="GO" id="GO:0052621">
    <property type="term" value="F:diguanylate cyclase activity"/>
    <property type="evidence" value="ECO:0007669"/>
    <property type="project" value="UniProtKB-EC"/>
</dbReference>
<keyword evidence="7" id="KW-1185">Reference proteome</keyword>
<dbReference type="Pfam" id="PF00990">
    <property type="entry name" value="GGDEF"/>
    <property type="match status" value="1"/>
</dbReference>
<sequence>MAKKQRRDFAVRLMEHLVVPTFVLDETGHVLIWNKSCERLTGVQASEVVGTKLHWKGLYLEPRPCLADLVLRNASSEIDKLYAVDCSSDPDRGILSAENWCYLPIAGGARYLAFDAGPIHDEDGKLIAVVETLRDITVQKEAQDKLEILARQDSLTGIPNRRLFDEYLEGEWRIAASTQHPLSLLMLDIDDFKIYNDTLGHLAGDNCLRTIAALLTEETRRDRDVCARYGGEEFAVILPQTNLIGAIAVANRISRSVDAAKILNPGLGQDRWLTLSIGVATSGIDCGPQSTTEMIAAADAALYAAKEAGRACVRWPVELSPASHGQSFRQIDDLSTS</sequence>
<dbReference type="PROSITE" id="PS50887">
    <property type="entry name" value="GGDEF"/>
    <property type="match status" value="1"/>
</dbReference>
<dbReference type="InterPro" id="IPR029787">
    <property type="entry name" value="Nucleotide_cyclase"/>
</dbReference>
<comment type="catalytic activity">
    <reaction evidence="2">
        <text>2 GTP = 3',3'-c-di-GMP + 2 diphosphate</text>
        <dbReference type="Rhea" id="RHEA:24898"/>
        <dbReference type="ChEBI" id="CHEBI:33019"/>
        <dbReference type="ChEBI" id="CHEBI:37565"/>
        <dbReference type="ChEBI" id="CHEBI:58805"/>
        <dbReference type="EC" id="2.7.7.65"/>
    </reaction>
</comment>
<evidence type="ECO:0000259" key="5">
    <source>
        <dbReference type="PROSITE" id="PS50887"/>
    </source>
</evidence>
<dbReference type="CDD" id="cd00130">
    <property type="entry name" value="PAS"/>
    <property type="match status" value="1"/>
</dbReference>
<dbReference type="SMART" id="SM00267">
    <property type="entry name" value="GGDEF"/>
    <property type="match status" value="1"/>
</dbReference>
<feature type="domain" description="PAS" evidence="3">
    <location>
        <begin position="6"/>
        <end position="50"/>
    </location>
</feature>
<comment type="caution">
    <text evidence="6">The sequence shown here is derived from an EMBL/GenBank/DDBJ whole genome shotgun (WGS) entry which is preliminary data.</text>
</comment>
<dbReference type="InterPro" id="IPR000700">
    <property type="entry name" value="PAS-assoc_C"/>
</dbReference>
<evidence type="ECO:0000259" key="3">
    <source>
        <dbReference type="PROSITE" id="PS50112"/>
    </source>
</evidence>
<accession>A0A939FZT7</accession>
<name>A0A939FZT7_9HYPH</name>
<dbReference type="InterPro" id="IPR000014">
    <property type="entry name" value="PAS"/>
</dbReference>
<dbReference type="Gene3D" id="3.30.450.20">
    <property type="entry name" value="PAS domain"/>
    <property type="match status" value="1"/>
</dbReference>
<dbReference type="InterPro" id="IPR043128">
    <property type="entry name" value="Rev_trsase/Diguanyl_cyclase"/>
</dbReference>
<dbReference type="PROSITE" id="PS50113">
    <property type="entry name" value="PAC"/>
    <property type="match status" value="1"/>
</dbReference>
<dbReference type="AlphaFoldDB" id="A0A939FZT7"/>
<dbReference type="Gene3D" id="3.30.70.270">
    <property type="match status" value="1"/>
</dbReference>
<dbReference type="GO" id="GO:0006355">
    <property type="term" value="P:regulation of DNA-templated transcription"/>
    <property type="evidence" value="ECO:0007669"/>
    <property type="project" value="InterPro"/>
</dbReference>
<dbReference type="CDD" id="cd01949">
    <property type="entry name" value="GGDEF"/>
    <property type="match status" value="1"/>
</dbReference>
<dbReference type="InterPro" id="IPR013767">
    <property type="entry name" value="PAS_fold"/>
</dbReference>